<keyword evidence="1" id="KW-0614">Plasmid</keyword>
<dbReference type="Proteomes" id="UP000594603">
    <property type="component" value="Plasmid p1"/>
</dbReference>
<evidence type="ECO:0000313" key="2">
    <source>
        <dbReference type="Proteomes" id="UP000594603"/>
    </source>
</evidence>
<name>A0ACD1BGN8_9CLOT</name>
<accession>A0ACD1BGN8</accession>
<proteinExistence type="predicted"/>
<gene>
    <name evidence="1" type="ORF">HH195_11450</name>
</gene>
<organism evidence="1 2">
    <name type="scientific">Candidatus Sarcina troglodytae</name>
    <dbReference type="NCBI Taxonomy" id="2726954"/>
    <lineage>
        <taxon>Bacteria</taxon>
        <taxon>Bacillati</taxon>
        <taxon>Bacillota</taxon>
        <taxon>Clostridia</taxon>
        <taxon>Eubacteriales</taxon>
        <taxon>Clostridiaceae</taxon>
        <taxon>Sarcina</taxon>
    </lineage>
</organism>
<keyword evidence="2" id="KW-1185">Reference proteome</keyword>
<protein>
    <submittedName>
        <fullName evidence="1">Uncharacterized protein</fullName>
    </submittedName>
</protein>
<reference evidence="1" key="1">
    <citation type="submission" date="2020-04" db="EMBL/GenBank/DDBJ databases">
        <title>A novel bacterium ('Candidatus Sarcina troglodytae' sp. nov.) linked to a protracted, uniformly lethal epizootic among sanctuary western chimpanzees (Pan troglodytes verus) in Sierra Leone.</title>
        <authorList>
            <person name="Owens L.A."/>
            <person name="Colitti B."/>
            <person name="Hirji I."/>
            <person name="Pizaro A."/>
            <person name="Jaffe J.E."/>
            <person name="Moittie S."/>
            <person name="Bishop-Lilly K.A."/>
            <person name="Estrella L.A."/>
            <person name="Voegtly L.J."/>
            <person name="Kuhn J.H."/>
            <person name="Suen G."/>
            <person name="Deblois C.L."/>
            <person name="Dunn C."/>
            <person name="Juan-Salles C."/>
            <person name="Goldberg T.L."/>
        </authorList>
    </citation>
    <scope>NUCLEOTIDE SEQUENCE</scope>
    <source>
        <strain evidence="1">JB2</strain>
    </source>
</reference>
<evidence type="ECO:0000313" key="1">
    <source>
        <dbReference type="EMBL" id="QPJ86580.1"/>
    </source>
</evidence>
<sequence>MRLNFSIEKNDLIKAKATLVNRHKMEFKDIHKCIIKNTIIMVLLIILIYMVSMYICFNDKLDYLISLPIFYITTIILIVVAILGSLIPLVTSKLIYKTWAYKLFKFDKTLLFKMFTISIENNNLILVNDNYRITTPLVIGNIRERDNTLFLFDDDKFLIIIPLSKVNDKDSLLNTINQHIEVIRL</sequence>
<geneLocation type="plasmid" evidence="1 2">
    <name>p1</name>
</geneLocation>
<dbReference type="EMBL" id="CP051755">
    <property type="protein sequence ID" value="QPJ86580.1"/>
    <property type="molecule type" value="Genomic_DNA"/>
</dbReference>